<comment type="caution">
    <text evidence="2">The sequence shown here is derived from an EMBL/GenBank/DDBJ whole genome shotgun (WGS) entry which is preliminary data.</text>
</comment>
<dbReference type="InterPro" id="IPR010634">
    <property type="entry name" value="DUF1223"/>
</dbReference>
<name>A0A841JNW5_9SPHI</name>
<evidence type="ECO:0000313" key="3">
    <source>
        <dbReference type="Proteomes" id="UP000548326"/>
    </source>
</evidence>
<organism evidence="2 3">
    <name type="scientific">Mucilaginibacter lappiensis</name>
    <dbReference type="NCBI Taxonomy" id="354630"/>
    <lineage>
        <taxon>Bacteria</taxon>
        <taxon>Pseudomonadati</taxon>
        <taxon>Bacteroidota</taxon>
        <taxon>Sphingobacteriia</taxon>
        <taxon>Sphingobacteriales</taxon>
        <taxon>Sphingobacteriaceae</taxon>
        <taxon>Mucilaginibacter</taxon>
    </lineage>
</organism>
<dbReference type="AlphaFoldDB" id="A0A841JNW5"/>
<evidence type="ECO:0008006" key="4">
    <source>
        <dbReference type="Google" id="ProtNLM"/>
    </source>
</evidence>
<dbReference type="RefSeq" id="WP_183589826.1">
    <property type="nucleotide sequence ID" value="NZ_JACHCA010000022.1"/>
</dbReference>
<accession>A0A841JNW5</accession>
<evidence type="ECO:0000256" key="1">
    <source>
        <dbReference type="SAM" id="SignalP"/>
    </source>
</evidence>
<dbReference type="Gene3D" id="3.40.30.10">
    <property type="entry name" value="Glutaredoxin"/>
    <property type="match status" value="1"/>
</dbReference>
<dbReference type="Pfam" id="PF06764">
    <property type="entry name" value="DUF1223"/>
    <property type="match status" value="1"/>
</dbReference>
<dbReference type="InterPro" id="IPR036249">
    <property type="entry name" value="Thioredoxin-like_sf"/>
</dbReference>
<gene>
    <name evidence="2" type="ORF">HDF22_005447</name>
</gene>
<dbReference type="PANTHER" id="PTHR36057:SF1">
    <property type="entry name" value="LIPOPROTEIN LIPID ATTACHMENT SITE-LIKE PROTEIN, PUTATIVE (DUF1223)-RELATED"/>
    <property type="match status" value="1"/>
</dbReference>
<proteinExistence type="predicted"/>
<evidence type="ECO:0000313" key="2">
    <source>
        <dbReference type="EMBL" id="MBB6131296.1"/>
    </source>
</evidence>
<feature type="chain" id="PRO_5032320144" description="DUF1223 domain-containing protein" evidence="1">
    <location>
        <begin position="23"/>
        <end position="270"/>
    </location>
</feature>
<dbReference type="EMBL" id="JACHCA010000022">
    <property type="protein sequence ID" value="MBB6131296.1"/>
    <property type="molecule type" value="Genomic_DNA"/>
</dbReference>
<dbReference type="PANTHER" id="PTHR36057">
    <property type="match status" value="1"/>
</dbReference>
<feature type="signal peptide" evidence="1">
    <location>
        <begin position="1"/>
        <end position="22"/>
    </location>
</feature>
<dbReference type="SUPFAM" id="SSF52833">
    <property type="entry name" value="Thioredoxin-like"/>
    <property type="match status" value="1"/>
</dbReference>
<keyword evidence="1" id="KW-0732">Signal</keyword>
<dbReference type="Proteomes" id="UP000548326">
    <property type="component" value="Unassembled WGS sequence"/>
</dbReference>
<protein>
    <recommendedName>
        <fullName evidence="4">DUF1223 domain-containing protein</fullName>
    </recommendedName>
</protein>
<reference evidence="2 3" key="1">
    <citation type="submission" date="2020-08" db="EMBL/GenBank/DDBJ databases">
        <title>Genomic Encyclopedia of Type Strains, Phase IV (KMG-V): Genome sequencing to study the core and pangenomes of soil and plant-associated prokaryotes.</title>
        <authorList>
            <person name="Whitman W."/>
        </authorList>
    </citation>
    <scope>NUCLEOTIDE SEQUENCE [LARGE SCALE GENOMIC DNA]</scope>
    <source>
        <strain evidence="2 3">MP601</strain>
    </source>
</reference>
<sequence length="270" mass="28994">MKTLKILTFCAGAIASVLLTTALIDPSTASPKKDNPPVTGKGFALLELFTSEGCSSCPAADDLLAKIQKEFKDKPVYVLAYHVDYWNRLGWKDVFSNAEFSKRQVAYGQWLNNPQIYTPQVVINGKAEYIGSDETALRDAISGALAGTASANVALQVQQDKDKLAINYQVTGGSTTDNLLIALVQKSATSKVAAGENSGRTLAHAQIVRELQTVTLNADKKGTSHIKTPQGFNSQNWEVVGFIQNTSTGEVLSATRANLNSNINVKSSIL</sequence>